<evidence type="ECO:0000313" key="10">
    <source>
        <dbReference type="Proteomes" id="UP000824208"/>
    </source>
</evidence>
<dbReference type="Pfam" id="PF04002">
    <property type="entry name" value="RadC"/>
    <property type="match status" value="1"/>
</dbReference>
<comment type="caution">
    <text evidence="9">The sequence shown here is derived from an EMBL/GenBank/DDBJ whole genome shotgun (WGS) entry which is preliminary data.</text>
</comment>
<evidence type="ECO:0000256" key="1">
    <source>
        <dbReference type="ARBA" id="ARBA00010243"/>
    </source>
</evidence>
<feature type="domain" description="MPN" evidence="8">
    <location>
        <begin position="100"/>
        <end position="222"/>
    </location>
</feature>
<evidence type="ECO:0000256" key="7">
    <source>
        <dbReference type="RuleBase" id="RU003797"/>
    </source>
</evidence>
<accession>A0A9D2M9U4</accession>
<keyword evidence="4" id="KW-0378">Hydrolase</keyword>
<dbReference type="InterPro" id="IPR001405">
    <property type="entry name" value="UPF0758"/>
</dbReference>
<keyword evidence="3" id="KW-0479">Metal-binding</keyword>
<dbReference type="Gene3D" id="1.10.150.20">
    <property type="entry name" value="5' to 3' exonuclease, C-terminal subdomain"/>
    <property type="match status" value="1"/>
</dbReference>
<dbReference type="Proteomes" id="UP000824208">
    <property type="component" value="Unassembled WGS sequence"/>
</dbReference>
<dbReference type="InterPro" id="IPR037518">
    <property type="entry name" value="MPN"/>
</dbReference>
<sequence length="225" mass="24821">MGIHDGHRQRLKAEFLARPESFPDHKVLEVLLFYANPRSDTNPLSHALLERFGSLSGVLDAAPEELQKVKGVGEHAAVLLKCVKELSGRYLTARTSLEDIVDRTSVACALLRPHFFGARHERVCLLCMDGKRKLLGVRQVAEGNVNAVEVTTRRIVETALSLNATQVILAHNHVSGLAFPSPEDKATTRHLWDVLSKLGVELVDHIIFSDDDAVSLRDSGFFSAL</sequence>
<dbReference type="AlphaFoldDB" id="A0A9D2M9U4"/>
<reference evidence="9" key="2">
    <citation type="submission" date="2021-04" db="EMBL/GenBank/DDBJ databases">
        <authorList>
            <person name="Gilroy R."/>
        </authorList>
    </citation>
    <scope>NUCLEOTIDE SEQUENCE</scope>
    <source>
        <strain evidence="9">CHK189-11263</strain>
    </source>
</reference>
<protein>
    <submittedName>
        <fullName evidence="9">DNA repair protein RadC</fullName>
    </submittedName>
</protein>
<evidence type="ECO:0000256" key="6">
    <source>
        <dbReference type="ARBA" id="ARBA00023049"/>
    </source>
</evidence>
<dbReference type="CDD" id="cd08071">
    <property type="entry name" value="MPN_DUF2466"/>
    <property type="match status" value="1"/>
</dbReference>
<comment type="similarity">
    <text evidence="1 7">Belongs to the UPF0758 family.</text>
</comment>
<dbReference type="GO" id="GO:0046872">
    <property type="term" value="F:metal ion binding"/>
    <property type="evidence" value="ECO:0007669"/>
    <property type="project" value="UniProtKB-KW"/>
</dbReference>
<keyword evidence="2" id="KW-0645">Protease</keyword>
<name>A0A9D2M9U4_9FIRM</name>
<keyword evidence="6" id="KW-0482">Metalloprotease</keyword>
<organism evidence="9 10">
    <name type="scientific">Candidatus Flavonifractor intestinipullorum</name>
    <dbReference type="NCBI Taxonomy" id="2838587"/>
    <lineage>
        <taxon>Bacteria</taxon>
        <taxon>Bacillati</taxon>
        <taxon>Bacillota</taxon>
        <taxon>Clostridia</taxon>
        <taxon>Eubacteriales</taxon>
        <taxon>Oscillospiraceae</taxon>
        <taxon>Flavonifractor</taxon>
    </lineage>
</organism>
<dbReference type="PANTHER" id="PTHR30471:SF3">
    <property type="entry name" value="UPF0758 PROTEIN YEES-RELATED"/>
    <property type="match status" value="1"/>
</dbReference>
<dbReference type="PANTHER" id="PTHR30471">
    <property type="entry name" value="DNA REPAIR PROTEIN RADC"/>
    <property type="match status" value="1"/>
</dbReference>
<dbReference type="GO" id="GO:0006508">
    <property type="term" value="P:proteolysis"/>
    <property type="evidence" value="ECO:0007669"/>
    <property type="project" value="UniProtKB-KW"/>
</dbReference>
<dbReference type="PROSITE" id="PS50249">
    <property type="entry name" value="MPN"/>
    <property type="match status" value="1"/>
</dbReference>
<dbReference type="InterPro" id="IPR025657">
    <property type="entry name" value="RadC_JAB"/>
</dbReference>
<evidence type="ECO:0000259" key="8">
    <source>
        <dbReference type="PROSITE" id="PS50249"/>
    </source>
</evidence>
<dbReference type="GO" id="GO:0008237">
    <property type="term" value="F:metallopeptidase activity"/>
    <property type="evidence" value="ECO:0007669"/>
    <property type="project" value="UniProtKB-KW"/>
</dbReference>
<evidence type="ECO:0000256" key="5">
    <source>
        <dbReference type="ARBA" id="ARBA00022833"/>
    </source>
</evidence>
<dbReference type="SUPFAM" id="SSF47781">
    <property type="entry name" value="RuvA domain 2-like"/>
    <property type="match status" value="1"/>
</dbReference>
<keyword evidence="5" id="KW-0862">Zinc</keyword>
<dbReference type="Gene3D" id="3.40.140.10">
    <property type="entry name" value="Cytidine Deaminase, domain 2"/>
    <property type="match status" value="1"/>
</dbReference>
<dbReference type="InterPro" id="IPR010994">
    <property type="entry name" value="RuvA_2-like"/>
</dbReference>
<proteinExistence type="inferred from homology"/>
<evidence type="ECO:0000256" key="4">
    <source>
        <dbReference type="ARBA" id="ARBA00022801"/>
    </source>
</evidence>
<dbReference type="NCBIfam" id="TIGR00608">
    <property type="entry name" value="radc"/>
    <property type="match status" value="1"/>
</dbReference>
<evidence type="ECO:0000256" key="3">
    <source>
        <dbReference type="ARBA" id="ARBA00022723"/>
    </source>
</evidence>
<evidence type="ECO:0000313" key="9">
    <source>
        <dbReference type="EMBL" id="HJB56254.1"/>
    </source>
</evidence>
<dbReference type="EMBL" id="DWYC01000018">
    <property type="protein sequence ID" value="HJB56254.1"/>
    <property type="molecule type" value="Genomic_DNA"/>
</dbReference>
<reference evidence="9" key="1">
    <citation type="journal article" date="2021" name="PeerJ">
        <title>Extensive microbial diversity within the chicken gut microbiome revealed by metagenomics and culture.</title>
        <authorList>
            <person name="Gilroy R."/>
            <person name="Ravi A."/>
            <person name="Getino M."/>
            <person name="Pursley I."/>
            <person name="Horton D.L."/>
            <person name="Alikhan N.F."/>
            <person name="Baker D."/>
            <person name="Gharbi K."/>
            <person name="Hall N."/>
            <person name="Watson M."/>
            <person name="Adriaenssens E.M."/>
            <person name="Foster-Nyarko E."/>
            <person name="Jarju S."/>
            <person name="Secka A."/>
            <person name="Antonio M."/>
            <person name="Oren A."/>
            <person name="Chaudhuri R.R."/>
            <person name="La Ragione R."/>
            <person name="Hildebrand F."/>
            <person name="Pallen M.J."/>
        </authorList>
    </citation>
    <scope>NUCLEOTIDE SEQUENCE</scope>
    <source>
        <strain evidence="9">CHK189-11263</strain>
    </source>
</reference>
<evidence type="ECO:0000256" key="2">
    <source>
        <dbReference type="ARBA" id="ARBA00022670"/>
    </source>
</evidence>
<gene>
    <name evidence="9" type="primary">radC</name>
    <name evidence="9" type="ORF">H9714_01740</name>
</gene>